<keyword evidence="1" id="KW-0812">Transmembrane</keyword>
<protein>
    <recommendedName>
        <fullName evidence="4">DUF1109 domain-containing protein</fullName>
    </recommendedName>
</protein>
<dbReference type="eggNOG" id="ENOG5031EGG">
    <property type="taxonomic scope" value="Bacteria"/>
</dbReference>
<proteinExistence type="predicted"/>
<feature type="transmembrane region" description="Helical" evidence="1">
    <location>
        <begin position="45"/>
        <end position="66"/>
    </location>
</feature>
<geneLocation type="plasmid" evidence="2 3">
    <name>pRHL3</name>
</geneLocation>
<evidence type="ECO:0000313" key="3">
    <source>
        <dbReference type="Proteomes" id="UP000008710"/>
    </source>
</evidence>
<gene>
    <name evidence="2" type="ordered locus">RHA1_ro11141</name>
</gene>
<dbReference type="OrthoDB" id="3692290at2"/>
<keyword evidence="1" id="KW-1133">Transmembrane helix</keyword>
<dbReference type="KEGG" id="rha:RHA1_ro11141"/>
<dbReference type="HOGENOM" id="CLU_104619_0_0_11"/>
<reference evidence="3" key="1">
    <citation type="journal article" date="2006" name="Proc. Natl. Acad. Sci. U.S.A.">
        <title>The complete genome of Rhodococcus sp. RHA1 provides insights into a catabolic powerhouse.</title>
        <authorList>
            <person name="McLeod M.P."/>
            <person name="Warren R.L."/>
            <person name="Hsiao W.W.L."/>
            <person name="Araki N."/>
            <person name="Myhre M."/>
            <person name="Fernandes C."/>
            <person name="Miyazawa D."/>
            <person name="Wong W."/>
            <person name="Lillquist A.L."/>
            <person name="Wang D."/>
            <person name="Dosanjh M."/>
            <person name="Hara H."/>
            <person name="Petrescu A."/>
            <person name="Morin R.D."/>
            <person name="Yang G."/>
            <person name="Stott J.M."/>
            <person name="Schein J.E."/>
            <person name="Shin H."/>
            <person name="Smailus D."/>
            <person name="Siddiqui A.S."/>
            <person name="Marra M.A."/>
            <person name="Jones S.J.M."/>
            <person name="Holt R."/>
            <person name="Brinkman F.S.L."/>
            <person name="Miyauchi K."/>
            <person name="Fukuda M."/>
            <person name="Davies J.E."/>
            <person name="Mohn W.W."/>
            <person name="Eltis L.D."/>
        </authorList>
    </citation>
    <scope>NUCLEOTIDE SEQUENCE [LARGE SCALE GENOMIC DNA]</scope>
    <source>
        <strain evidence="3">RHA1</strain>
    </source>
</reference>
<organism evidence="2 3">
    <name type="scientific">Rhodococcus jostii (strain RHA1)</name>
    <dbReference type="NCBI Taxonomy" id="101510"/>
    <lineage>
        <taxon>Bacteria</taxon>
        <taxon>Bacillati</taxon>
        <taxon>Actinomycetota</taxon>
        <taxon>Actinomycetes</taxon>
        <taxon>Mycobacteriales</taxon>
        <taxon>Nocardiaceae</taxon>
        <taxon>Rhodococcus</taxon>
    </lineage>
</organism>
<name>Q0RV98_RHOJR</name>
<dbReference type="AlphaFoldDB" id="Q0RV98"/>
<sequence>MDETLKRADPRSPRTLLWVVTMAVTAGALMLLIVVWGQWWPSGNAWYLPAAVAVALLLATGAVWALGSIYVLWKHRRWAWWMVTWPLLVALGVALALAARPDFEDSRPEFEETARQLLATPGPTSLSDLKIGRFEVGRAYNTEQGDVFFTDERTTAFTTESGWAYSPDGAPAPASRDGEFTTTHIDGPWYRYELVTTF</sequence>
<accession>Q0RV98</accession>
<feature type="transmembrane region" description="Helical" evidence="1">
    <location>
        <begin position="16"/>
        <end position="39"/>
    </location>
</feature>
<dbReference type="RefSeq" id="WP_011600415.1">
    <property type="nucleotide sequence ID" value="NC_008271.1"/>
</dbReference>
<evidence type="ECO:0008006" key="4">
    <source>
        <dbReference type="Google" id="ProtNLM"/>
    </source>
</evidence>
<keyword evidence="2" id="KW-0614">Plasmid</keyword>
<keyword evidence="1" id="KW-0472">Membrane</keyword>
<dbReference type="Proteomes" id="UP000008710">
    <property type="component" value="Plasmid pRHL3"/>
</dbReference>
<feature type="transmembrane region" description="Helical" evidence="1">
    <location>
        <begin position="78"/>
        <end position="99"/>
    </location>
</feature>
<evidence type="ECO:0000256" key="1">
    <source>
        <dbReference type="SAM" id="Phobius"/>
    </source>
</evidence>
<dbReference type="EMBL" id="CP000434">
    <property type="protein sequence ID" value="ABH00788.1"/>
    <property type="molecule type" value="Genomic_DNA"/>
</dbReference>
<evidence type="ECO:0000313" key="2">
    <source>
        <dbReference type="EMBL" id="ABH00788.1"/>
    </source>
</evidence>